<evidence type="ECO:0000313" key="6">
    <source>
        <dbReference type="Proteomes" id="UP000515151"/>
    </source>
</evidence>
<feature type="region of interest" description="Disordered" evidence="4">
    <location>
        <begin position="182"/>
        <end position="262"/>
    </location>
</feature>
<feature type="compositionally biased region" description="Basic residues" evidence="4">
    <location>
        <begin position="215"/>
        <end position="228"/>
    </location>
</feature>
<keyword evidence="6" id="KW-1185">Reference proteome</keyword>
<evidence type="ECO:0000256" key="4">
    <source>
        <dbReference type="SAM" id="MobiDB-lite"/>
    </source>
</evidence>
<dbReference type="PANTHER" id="PTHR12734">
    <property type="entry name" value="METHYLTRANSFERASE-RELATED"/>
    <property type="match status" value="1"/>
</dbReference>
<dbReference type="SUPFAM" id="SSF53335">
    <property type="entry name" value="S-adenosyl-L-methionine-dependent methyltransferases"/>
    <property type="match status" value="1"/>
</dbReference>
<proteinExistence type="predicted"/>
<dbReference type="AlphaFoldDB" id="A0A6P8BW48"/>
<dbReference type="InterPro" id="IPR029063">
    <property type="entry name" value="SAM-dependent_MTases_sf"/>
</dbReference>
<evidence type="ECO:0000259" key="5">
    <source>
        <dbReference type="Pfam" id="PF12589"/>
    </source>
</evidence>
<protein>
    <submittedName>
        <fullName evidence="7">18S rRNA (Guanine-N(7))-methyltransferase RID2-like isoform X3</fullName>
    </submittedName>
</protein>
<accession>A0A6P8BW48</accession>
<dbReference type="GeneID" id="116189175"/>
<name>A0A6P8BW48_PUNGR</name>
<evidence type="ECO:0000313" key="7">
    <source>
        <dbReference type="RefSeq" id="XP_031374585.1"/>
    </source>
</evidence>
<evidence type="ECO:0000256" key="1">
    <source>
        <dbReference type="ARBA" id="ARBA00022603"/>
    </source>
</evidence>
<feature type="compositionally biased region" description="Acidic residues" evidence="4">
    <location>
        <begin position="193"/>
        <end position="203"/>
    </location>
</feature>
<dbReference type="RefSeq" id="XP_031374585.1">
    <property type="nucleotide sequence ID" value="XM_031518725.1"/>
</dbReference>
<dbReference type="PANTHER" id="PTHR12734:SF0">
    <property type="entry name" value="18S RRNA (GUANINE-N(7))-METHYLTRANSFERASE-RELATED"/>
    <property type="match status" value="1"/>
</dbReference>
<dbReference type="GO" id="GO:0070476">
    <property type="term" value="P:rRNA (guanine-N7)-methylation"/>
    <property type="evidence" value="ECO:0007669"/>
    <property type="project" value="InterPro"/>
</dbReference>
<dbReference type="GO" id="GO:0016435">
    <property type="term" value="F:rRNA (guanine) methyltransferase activity"/>
    <property type="evidence" value="ECO:0007669"/>
    <property type="project" value="InterPro"/>
</dbReference>
<sequence length="262" mass="29065">MASRPELQAPPEIFYDDTEARKYTSSSRIIDIQARLSERALELLALPDDGIPRLLLDIDIALEREAEGDLLLGDMGQGLGLRPGVIDGAISISAVQWLCNADKSSHEPRLRLKAFFGSLYRCLARGARAVFQVYPESIAQRELILSSAMRAGFAGGVVVDYPHSSKSRKEYLVLTCGPPSISTAVPKGKGDDGESSSDESSGDDENRTVSISDRHRPRKKQKLNKRGKGREWVLKKKEQMRRKGNVVPPDSKFTARKRKARF</sequence>
<reference evidence="6" key="1">
    <citation type="journal article" date="2020" name="Plant Biotechnol. J.">
        <title>The pomegranate (Punica granatum L.) draft genome dissects genetic divergence between soft- and hard-seeded cultivars.</title>
        <authorList>
            <person name="Luo X."/>
            <person name="Li H."/>
            <person name="Wu Z."/>
            <person name="Yao W."/>
            <person name="Zhao P."/>
            <person name="Cao D."/>
            <person name="Yu H."/>
            <person name="Li K."/>
            <person name="Poudel K."/>
            <person name="Zhao D."/>
            <person name="Zhang F."/>
            <person name="Xia X."/>
            <person name="Chen L."/>
            <person name="Wang Q."/>
            <person name="Jing D."/>
            <person name="Cao S."/>
        </authorList>
    </citation>
    <scope>NUCLEOTIDE SEQUENCE [LARGE SCALE GENOMIC DNA]</scope>
    <source>
        <strain evidence="6">cv. Tunisia</strain>
    </source>
</reference>
<reference evidence="7" key="2">
    <citation type="submission" date="2025-08" db="UniProtKB">
        <authorList>
            <consortium name="RefSeq"/>
        </authorList>
    </citation>
    <scope>IDENTIFICATION</scope>
    <source>
        <tissue evidence="7">Leaf</tissue>
    </source>
</reference>
<keyword evidence="2" id="KW-0808">Transferase</keyword>
<keyword evidence="1" id="KW-0489">Methyltransferase</keyword>
<feature type="domain" description="18S rRNA (guanine(1575)-N(7))-methyltransferase Bud23 C-terminal" evidence="5">
    <location>
        <begin position="174"/>
        <end position="260"/>
    </location>
</feature>
<dbReference type="InterPro" id="IPR022238">
    <property type="entry name" value="Bud23_C"/>
</dbReference>
<dbReference type="Gene3D" id="3.40.50.150">
    <property type="entry name" value="Vaccinia Virus protein VP39"/>
    <property type="match status" value="2"/>
</dbReference>
<gene>
    <name evidence="7" type="primary">LOC116189175</name>
</gene>
<evidence type="ECO:0000256" key="2">
    <source>
        <dbReference type="ARBA" id="ARBA00022679"/>
    </source>
</evidence>
<dbReference type="InterPro" id="IPR039769">
    <property type="entry name" value="Bud23-like"/>
</dbReference>
<dbReference type="GO" id="GO:0005730">
    <property type="term" value="C:nucleolus"/>
    <property type="evidence" value="ECO:0007669"/>
    <property type="project" value="TreeGrafter"/>
</dbReference>
<dbReference type="Proteomes" id="UP000515151">
    <property type="component" value="Chromosome 8"/>
</dbReference>
<dbReference type="Pfam" id="PF12589">
    <property type="entry name" value="WBS_methylT"/>
    <property type="match status" value="1"/>
</dbReference>
<organism evidence="6 7">
    <name type="scientific">Punica granatum</name>
    <name type="common">Pomegranate</name>
    <dbReference type="NCBI Taxonomy" id="22663"/>
    <lineage>
        <taxon>Eukaryota</taxon>
        <taxon>Viridiplantae</taxon>
        <taxon>Streptophyta</taxon>
        <taxon>Embryophyta</taxon>
        <taxon>Tracheophyta</taxon>
        <taxon>Spermatophyta</taxon>
        <taxon>Magnoliopsida</taxon>
        <taxon>eudicotyledons</taxon>
        <taxon>Gunneridae</taxon>
        <taxon>Pentapetalae</taxon>
        <taxon>rosids</taxon>
        <taxon>malvids</taxon>
        <taxon>Myrtales</taxon>
        <taxon>Lythraceae</taxon>
        <taxon>Punica</taxon>
    </lineage>
</organism>
<evidence type="ECO:0000256" key="3">
    <source>
        <dbReference type="ARBA" id="ARBA00022691"/>
    </source>
</evidence>
<keyword evidence="3" id="KW-0949">S-adenosyl-L-methionine</keyword>